<evidence type="ECO:0000313" key="1">
    <source>
        <dbReference type="EMBL" id="KAK5983834.1"/>
    </source>
</evidence>
<evidence type="ECO:0000313" key="2">
    <source>
        <dbReference type="Proteomes" id="UP001331761"/>
    </source>
</evidence>
<comment type="caution">
    <text evidence="1">The sequence shown here is derived from an EMBL/GenBank/DDBJ whole genome shotgun (WGS) entry which is preliminary data.</text>
</comment>
<reference evidence="1 2" key="1">
    <citation type="submission" date="2019-10" db="EMBL/GenBank/DDBJ databases">
        <title>Assembly and Annotation for the nematode Trichostrongylus colubriformis.</title>
        <authorList>
            <person name="Martin J."/>
        </authorList>
    </citation>
    <scope>NUCLEOTIDE SEQUENCE [LARGE SCALE GENOMIC DNA]</scope>
    <source>
        <strain evidence="1">G859</strain>
        <tissue evidence="1">Whole worm</tissue>
    </source>
</reference>
<dbReference type="AlphaFoldDB" id="A0AAN8IR62"/>
<dbReference type="EMBL" id="WIXE01003553">
    <property type="protein sequence ID" value="KAK5983834.1"/>
    <property type="molecule type" value="Genomic_DNA"/>
</dbReference>
<proteinExistence type="predicted"/>
<evidence type="ECO:0008006" key="3">
    <source>
        <dbReference type="Google" id="ProtNLM"/>
    </source>
</evidence>
<dbReference type="Proteomes" id="UP001331761">
    <property type="component" value="Unassembled WGS sequence"/>
</dbReference>
<keyword evidence="2" id="KW-1185">Reference proteome</keyword>
<accession>A0AAN8IR62</accession>
<organism evidence="1 2">
    <name type="scientific">Trichostrongylus colubriformis</name>
    <name type="common">Black scour worm</name>
    <dbReference type="NCBI Taxonomy" id="6319"/>
    <lineage>
        <taxon>Eukaryota</taxon>
        <taxon>Metazoa</taxon>
        <taxon>Ecdysozoa</taxon>
        <taxon>Nematoda</taxon>
        <taxon>Chromadorea</taxon>
        <taxon>Rhabditida</taxon>
        <taxon>Rhabditina</taxon>
        <taxon>Rhabditomorpha</taxon>
        <taxon>Strongyloidea</taxon>
        <taxon>Trichostrongylidae</taxon>
        <taxon>Trichostrongylus</taxon>
    </lineage>
</organism>
<sequence>MCMAPPCIGGRCLSARARAARTYKDEAGVEHSVTTQEPDEHFSTCCSLLDVPESCRHMCTFEGYNTSARPDRNNEMAFSHLQCLDRFDNMKDCFMEHAITEYYRGKQSALDSIDKSDQL</sequence>
<name>A0AAN8IR62_TRICO</name>
<gene>
    <name evidence="1" type="ORF">GCK32_002192</name>
</gene>
<protein>
    <recommendedName>
        <fullName evidence="3">Domain of unknown function DB domain-containing protein</fullName>
    </recommendedName>
</protein>